<dbReference type="InterPro" id="IPR007529">
    <property type="entry name" value="Znf_HIT"/>
</dbReference>
<evidence type="ECO:0000313" key="3">
    <source>
        <dbReference type="EMBL" id="EEC47201.1"/>
    </source>
</evidence>
<dbReference type="EMBL" id="CM000614">
    <property type="protein sequence ID" value="EEC47201.1"/>
    <property type="molecule type" value="Genomic_DNA"/>
</dbReference>
<dbReference type="GeneID" id="7201986"/>
<proteinExistence type="predicted"/>
<dbReference type="Gene3D" id="3.30.60.190">
    <property type="match status" value="1"/>
</dbReference>
<reference evidence="4" key="2">
    <citation type="submission" date="2008-08" db="EMBL/GenBank/DDBJ databases">
        <authorList>
            <consortium name="Diatom Consortium"/>
            <person name="Grigoriev I."/>
            <person name="Grimwood J."/>
            <person name="Kuo A."/>
            <person name="Otillar R.P."/>
            <person name="Salamov A."/>
            <person name="Detter J.C."/>
            <person name="Lindquist E."/>
            <person name="Shapiro H."/>
            <person name="Lucas S."/>
            <person name="Glavina del Rio T."/>
            <person name="Pitluck S."/>
            <person name="Rokhsar D."/>
            <person name="Bowler C."/>
        </authorList>
    </citation>
    <scope>GENOME REANNOTATION</scope>
    <source>
        <strain evidence="4">CCAP 1055/1</strain>
    </source>
</reference>
<accession>B7G2X2</accession>
<gene>
    <name evidence="3" type="ORF">PHATRDRAFT_47227</name>
</gene>
<dbReference type="PROSITE" id="PS51083">
    <property type="entry name" value="ZF_HIT"/>
    <property type="match status" value="1"/>
</dbReference>
<feature type="domain" description="HIT-type" evidence="2">
    <location>
        <begin position="68"/>
        <end position="111"/>
    </location>
</feature>
<dbReference type="InParanoid" id="B7G2X2"/>
<keyword evidence="1" id="KW-0862">Zinc</keyword>
<reference evidence="3 4" key="1">
    <citation type="journal article" date="2008" name="Nature">
        <title>The Phaeodactylum genome reveals the evolutionary history of diatom genomes.</title>
        <authorList>
            <person name="Bowler C."/>
            <person name="Allen A.E."/>
            <person name="Badger J.H."/>
            <person name="Grimwood J."/>
            <person name="Jabbari K."/>
            <person name="Kuo A."/>
            <person name="Maheswari U."/>
            <person name="Martens C."/>
            <person name="Maumus F."/>
            <person name="Otillar R.P."/>
            <person name="Rayko E."/>
            <person name="Salamov A."/>
            <person name="Vandepoele K."/>
            <person name="Beszteri B."/>
            <person name="Gruber A."/>
            <person name="Heijde M."/>
            <person name="Katinka M."/>
            <person name="Mock T."/>
            <person name="Valentin K."/>
            <person name="Verret F."/>
            <person name="Berges J.A."/>
            <person name="Brownlee C."/>
            <person name="Cadoret J.P."/>
            <person name="Chiovitti A."/>
            <person name="Choi C.J."/>
            <person name="Coesel S."/>
            <person name="De Martino A."/>
            <person name="Detter J.C."/>
            <person name="Durkin C."/>
            <person name="Falciatore A."/>
            <person name="Fournet J."/>
            <person name="Haruta M."/>
            <person name="Huysman M.J."/>
            <person name="Jenkins B.D."/>
            <person name="Jiroutova K."/>
            <person name="Jorgensen R.E."/>
            <person name="Joubert Y."/>
            <person name="Kaplan A."/>
            <person name="Kroger N."/>
            <person name="Kroth P.G."/>
            <person name="La Roche J."/>
            <person name="Lindquist E."/>
            <person name="Lommer M."/>
            <person name="Martin-Jezequel V."/>
            <person name="Lopez P.J."/>
            <person name="Lucas S."/>
            <person name="Mangogna M."/>
            <person name="McGinnis K."/>
            <person name="Medlin L.K."/>
            <person name="Montsant A."/>
            <person name="Oudot-Le Secq M.P."/>
            <person name="Napoli C."/>
            <person name="Obornik M."/>
            <person name="Parker M.S."/>
            <person name="Petit J.L."/>
            <person name="Porcel B.M."/>
            <person name="Poulsen N."/>
            <person name="Robison M."/>
            <person name="Rychlewski L."/>
            <person name="Rynearson T.A."/>
            <person name="Schmutz J."/>
            <person name="Shapiro H."/>
            <person name="Siaut M."/>
            <person name="Stanley M."/>
            <person name="Sussman M.R."/>
            <person name="Taylor A.R."/>
            <person name="Vardi A."/>
            <person name="von Dassow P."/>
            <person name="Vyverman W."/>
            <person name="Willis A."/>
            <person name="Wyrwicz L.S."/>
            <person name="Rokhsar D.S."/>
            <person name="Weissenbach J."/>
            <person name="Armbrust E.V."/>
            <person name="Green B.R."/>
            <person name="Van de Peer Y."/>
            <person name="Grigoriev I.V."/>
        </authorList>
    </citation>
    <scope>NUCLEOTIDE SEQUENCE [LARGE SCALE GENOMIC DNA]</scope>
    <source>
        <strain evidence="3 4">CCAP 1055/1</strain>
    </source>
</reference>
<sequence length="411" mass="46897">MKSLRLPISSKPVPIIRTVDSVPVSLHAPPYPRSHDSSSPVELNDLHSIETGNHQSKNAYRSDKESCCQICQNNQARYTCPKCEVLYCSLDCYRQHGDSDNPSSSAASSSCTEAFYSQRVDQVLKLEIKERKQQTRAMLNRSFHQQQLTHQQEGLIDTDSHEARFTKDELVRLLTILERDDLEELDRFLADYRNGPELQIALAESIQTGELNEYILDPWEPWWRTQLASVRMEADIDQEKADDLDSVSLKMVEAPLDERLLNVRQFRSLRPSSQPDTDLSFNLVDILYATVWTLRLYHGPSNALDAAVDAAASLVGASGVLGRDKRWGCTEQVLAACTTESTKAAARQVVNKSGLQTEVLRWRKARKKVEFYLSWSLSHAQRIPRLKLEIHQWRSHWESDNEDLSEVFLPS</sequence>
<dbReference type="KEGG" id="pti:PHATRDRAFT_47227"/>
<dbReference type="RefSeq" id="XP_002181278.1">
    <property type="nucleotide sequence ID" value="XM_002181242.1"/>
</dbReference>
<dbReference type="OrthoDB" id="49130at2759"/>
<dbReference type="Pfam" id="PF04438">
    <property type="entry name" value="zf-HIT"/>
    <property type="match status" value="1"/>
</dbReference>
<dbReference type="STRING" id="556484.B7G2X2"/>
<evidence type="ECO:0000313" key="4">
    <source>
        <dbReference type="Proteomes" id="UP000000759"/>
    </source>
</evidence>
<dbReference type="eggNOG" id="KOG4317">
    <property type="taxonomic scope" value="Eukaryota"/>
</dbReference>
<dbReference type="PaxDb" id="2850-Phatr47227"/>
<dbReference type="Proteomes" id="UP000000759">
    <property type="component" value="Chromosome 12"/>
</dbReference>
<evidence type="ECO:0000256" key="1">
    <source>
        <dbReference type="PROSITE-ProRule" id="PRU00453"/>
    </source>
</evidence>
<protein>
    <recommendedName>
        <fullName evidence="2">HIT-type domain-containing protein</fullName>
    </recommendedName>
</protein>
<organism evidence="3 4">
    <name type="scientific">Phaeodactylum tricornutum (strain CCAP 1055/1)</name>
    <dbReference type="NCBI Taxonomy" id="556484"/>
    <lineage>
        <taxon>Eukaryota</taxon>
        <taxon>Sar</taxon>
        <taxon>Stramenopiles</taxon>
        <taxon>Ochrophyta</taxon>
        <taxon>Bacillariophyta</taxon>
        <taxon>Bacillariophyceae</taxon>
        <taxon>Bacillariophycidae</taxon>
        <taxon>Naviculales</taxon>
        <taxon>Phaeodactylaceae</taxon>
        <taxon>Phaeodactylum</taxon>
    </lineage>
</organism>
<dbReference type="InterPro" id="IPR039646">
    <property type="entry name" value="ZNHIT2"/>
</dbReference>
<dbReference type="PANTHER" id="PTHR15555">
    <property type="entry name" value="ZINC FINGER HIT DOMAIN CONTAINING PROTEIN 2 PROTEIN FON -RELATED"/>
    <property type="match status" value="1"/>
</dbReference>
<dbReference type="GO" id="GO:0008270">
    <property type="term" value="F:zinc ion binding"/>
    <property type="evidence" value="ECO:0007669"/>
    <property type="project" value="UniProtKB-UniRule"/>
</dbReference>
<dbReference type="AlphaFoldDB" id="B7G2X2"/>
<keyword evidence="1" id="KW-0863">Zinc-finger</keyword>
<evidence type="ECO:0000259" key="2">
    <source>
        <dbReference type="PROSITE" id="PS51083"/>
    </source>
</evidence>
<dbReference type="CDD" id="cd23024">
    <property type="entry name" value="zf-HIT_ZNHIT2-3"/>
    <property type="match status" value="1"/>
</dbReference>
<name>B7G2X2_PHATC</name>
<keyword evidence="4" id="KW-1185">Reference proteome</keyword>
<keyword evidence="1" id="KW-0479">Metal-binding</keyword>
<dbReference type="PANTHER" id="PTHR15555:SF0">
    <property type="entry name" value="ZINC FINGER HIT DOMAIN-CONTAINING PROTEIN 2"/>
    <property type="match status" value="1"/>
</dbReference>
<dbReference type="SUPFAM" id="SSF144232">
    <property type="entry name" value="HIT/MYND zinc finger-like"/>
    <property type="match status" value="1"/>
</dbReference>